<feature type="transmembrane region" description="Helical" evidence="1">
    <location>
        <begin position="147"/>
        <end position="168"/>
    </location>
</feature>
<dbReference type="EMBL" id="UGOA01000003">
    <property type="protein sequence ID" value="STX84940.1"/>
    <property type="molecule type" value="Genomic_DNA"/>
</dbReference>
<keyword evidence="1" id="KW-0812">Transmembrane</keyword>
<protein>
    <recommendedName>
        <fullName evidence="5">Conjugal transfer protein TraS</fullName>
    </recommendedName>
</protein>
<dbReference type="AlphaFoldDB" id="A0A378KKS2"/>
<reference evidence="3 4" key="1">
    <citation type="submission" date="2018-06" db="EMBL/GenBank/DDBJ databases">
        <authorList>
            <consortium name="Pathogen Informatics"/>
            <person name="Doyle S."/>
        </authorList>
    </citation>
    <scope>NUCLEOTIDE SEQUENCE [LARGE SCALE GENOMIC DNA]</scope>
    <source>
        <strain evidence="3 4">NCTC13292</strain>
    </source>
</reference>
<gene>
    <name evidence="2" type="ORF">NCTC13292_03219</name>
    <name evidence="3" type="ORF">NCTC13292_03292</name>
</gene>
<sequence length="200" mass="22824">MMDYQKLKDDLKSDLHTISTLEMDIVPAKDYYGALLSAVLKSSFFMLAVNVVVQLWFKLVGSYRVDLSLSLLIKTWFLTLAFSLIPVFFIRSFILFDKLIQCRLKSEDFVREKIFLLVKIYFLIFSISYAGISYMSSVHGGLEFFDILFTQFGACIFSLVITGLLAGIESERLGFGMLIELVSAFGEKMQKATLFSSEER</sequence>
<feature type="transmembrane region" description="Helical" evidence="1">
    <location>
        <begin position="76"/>
        <end position="94"/>
    </location>
</feature>
<evidence type="ECO:0000313" key="4">
    <source>
        <dbReference type="Proteomes" id="UP000254677"/>
    </source>
</evidence>
<organism evidence="3 4">
    <name type="scientific">Legionella donaldsonii</name>
    <dbReference type="NCBI Taxonomy" id="45060"/>
    <lineage>
        <taxon>Bacteria</taxon>
        <taxon>Pseudomonadati</taxon>
        <taxon>Pseudomonadota</taxon>
        <taxon>Gammaproteobacteria</taxon>
        <taxon>Legionellales</taxon>
        <taxon>Legionellaceae</taxon>
        <taxon>Legionella</taxon>
    </lineage>
</organism>
<dbReference type="Proteomes" id="UP000254677">
    <property type="component" value="Unassembled WGS sequence"/>
</dbReference>
<proteinExistence type="predicted"/>
<dbReference type="EMBL" id="UGOA01000003">
    <property type="protein sequence ID" value="STX84867.1"/>
    <property type="molecule type" value="Genomic_DNA"/>
</dbReference>
<keyword evidence="1" id="KW-0472">Membrane</keyword>
<name>A0A378KKS2_9GAMM</name>
<evidence type="ECO:0000256" key="1">
    <source>
        <dbReference type="SAM" id="Phobius"/>
    </source>
</evidence>
<evidence type="ECO:0000313" key="3">
    <source>
        <dbReference type="EMBL" id="STX84940.1"/>
    </source>
</evidence>
<feature type="transmembrane region" description="Helical" evidence="1">
    <location>
        <begin position="31"/>
        <end position="56"/>
    </location>
</feature>
<evidence type="ECO:0008006" key="5">
    <source>
        <dbReference type="Google" id="ProtNLM"/>
    </source>
</evidence>
<feature type="transmembrane region" description="Helical" evidence="1">
    <location>
        <begin position="114"/>
        <end position="135"/>
    </location>
</feature>
<keyword evidence="1" id="KW-1133">Transmembrane helix</keyword>
<keyword evidence="4" id="KW-1185">Reference proteome</keyword>
<evidence type="ECO:0000313" key="2">
    <source>
        <dbReference type="EMBL" id="STX84867.1"/>
    </source>
</evidence>
<accession>A0A378KKS2</accession>